<name>A0AAV4ILD0_9GAST</name>
<evidence type="ECO:0000256" key="1">
    <source>
        <dbReference type="SAM" id="MobiDB-lite"/>
    </source>
</evidence>
<protein>
    <submittedName>
        <fullName evidence="2">Uncharacterized protein</fullName>
    </submittedName>
</protein>
<feature type="compositionally biased region" description="Low complexity" evidence="1">
    <location>
        <begin position="90"/>
        <end position="100"/>
    </location>
</feature>
<organism evidence="2 3">
    <name type="scientific">Elysia marginata</name>
    <dbReference type="NCBI Taxonomy" id="1093978"/>
    <lineage>
        <taxon>Eukaryota</taxon>
        <taxon>Metazoa</taxon>
        <taxon>Spiralia</taxon>
        <taxon>Lophotrochozoa</taxon>
        <taxon>Mollusca</taxon>
        <taxon>Gastropoda</taxon>
        <taxon>Heterobranchia</taxon>
        <taxon>Euthyneura</taxon>
        <taxon>Panpulmonata</taxon>
        <taxon>Sacoglossa</taxon>
        <taxon>Placobranchoidea</taxon>
        <taxon>Plakobranchidae</taxon>
        <taxon>Elysia</taxon>
    </lineage>
</organism>
<feature type="region of interest" description="Disordered" evidence="1">
    <location>
        <begin position="81"/>
        <end position="100"/>
    </location>
</feature>
<keyword evidence="3" id="KW-1185">Reference proteome</keyword>
<evidence type="ECO:0000313" key="3">
    <source>
        <dbReference type="Proteomes" id="UP000762676"/>
    </source>
</evidence>
<dbReference type="EMBL" id="BMAT01002656">
    <property type="protein sequence ID" value="GFS11027.1"/>
    <property type="molecule type" value="Genomic_DNA"/>
</dbReference>
<gene>
    <name evidence="2" type="ORF">ElyMa_001336800</name>
</gene>
<accession>A0AAV4ILD0</accession>
<comment type="caution">
    <text evidence="2">The sequence shown here is derived from an EMBL/GenBank/DDBJ whole genome shotgun (WGS) entry which is preliminary data.</text>
</comment>
<evidence type="ECO:0000313" key="2">
    <source>
        <dbReference type="EMBL" id="GFS11027.1"/>
    </source>
</evidence>
<dbReference type="Proteomes" id="UP000762676">
    <property type="component" value="Unassembled WGS sequence"/>
</dbReference>
<sequence>MAMLAEIAVGVVAYDTNGSIRNLIRRGIIVVFGSIIRKGGISSSMIIRKSDSIVVSSASVAVIAVVAIVAEVTNDTSRSISFKTATRNDSSSSSSDKQHL</sequence>
<dbReference type="AlphaFoldDB" id="A0AAV4ILD0"/>
<reference evidence="2 3" key="1">
    <citation type="journal article" date="2021" name="Elife">
        <title>Chloroplast acquisition without the gene transfer in kleptoplastic sea slugs, Plakobranchus ocellatus.</title>
        <authorList>
            <person name="Maeda T."/>
            <person name="Takahashi S."/>
            <person name="Yoshida T."/>
            <person name="Shimamura S."/>
            <person name="Takaki Y."/>
            <person name="Nagai Y."/>
            <person name="Toyoda A."/>
            <person name="Suzuki Y."/>
            <person name="Arimoto A."/>
            <person name="Ishii H."/>
            <person name="Satoh N."/>
            <person name="Nishiyama T."/>
            <person name="Hasebe M."/>
            <person name="Maruyama T."/>
            <person name="Minagawa J."/>
            <person name="Obokata J."/>
            <person name="Shigenobu S."/>
        </authorList>
    </citation>
    <scope>NUCLEOTIDE SEQUENCE [LARGE SCALE GENOMIC DNA]</scope>
</reference>
<proteinExistence type="predicted"/>